<gene>
    <name evidence="4" type="primary">SMKI11G3180</name>
    <name evidence="4" type="ORF">SMKI_11G3180</name>
</gene>
<dbReference type="InterPro" id="IPR036812">
    <property type="entry name" value="NAD(P)_OxRdtase_dom_sf"/>
</dbReference>
<dbReference type="Gene3D" id="3.20.20.100">
    <property type="entry name" value="NADP-dependent oxidoreductase domain"/>
    <property type="match status" value="1"/>
</dbReference>
<keyword evidence="5" id="KW-1185">Reference proteome</keyword>
<dbReference type="AlphaFoldDB" id="A0AA35ISW7"/>
<dbReference type="GeneID" id="80919698"/>
<dbReference type="InterPro" id="IPR023210">
    <property type="entry name" value="NADP_OxRdtase_dom"/>
</dbReference>
<dbReference type="PANTHER" id="PTHR43364">
    <property type="entry name" value="NADH-SPECIFIC METHYLGLYOXAL REDUCTASE-RELATED"/>
    <property type="match status" value="1"/>
</dbReference>
<keyword evidence="1" id="KW-0560">Oxidoreductase</keyword>
<evidence type="ECO:0000256" key="1">
    <source>
        <dbReference type="ARBA" id="ARBA00023002"/>
    </source>
</evidence>
<accession>A0AA35ISW7</accession>
<dbReference type="FunFam" id="3.20.20.100:FF:000024">
    <property type="entry name" value="Aryl-alcohol dehydrogenase"/>
    <property type="match status" value="1"/>
</dbReference>
<dbReference type="SUPFAM" id="SSF51430">
    <property type="entry name" value="NAD(P)-linked oxidoreductase"/>
    <property type="match status" value="1"/>
</dbReference>
<dbReference type="EMBL" id="OX365767">
    <property type="protein sequence ID" value="CAI4034865.1"/>
    <property type="molecule type" value="Genomic_DNA"/>
</dbReference>
<dbReference type="GO" id="GO:0047681">
    <property type="term" value="F:aryl-alcohol dehydrogenase (NADP+) activity"/>
    <property type="evidence" value="ECO:0007669"/>
    <property type="project" value="UniProtKB-ARBA"/>
</dbReference>
<evidence type="ECO:0000256" key="2">
    <source>
        <dbReference type="ARBA" id="ARBA00038157"/>
    </source>
</evidence>
<sequence>MPKGLGPAPEPPSEIGRLRVLSKTAGIGVSPLVLGATTSSDFLDSMNKKRAFKLLDAFNKAGGNFIDAANNYENEQWDEWIGEWMESRKLRDKIVICTKYAGDYKRCEAAQGKSANYCGYHQPSLRVSVRDSLHKLKTDWIDILYVQWCDYMGSIEEAMDSLHILVQQGKVLYLGVCDAPAWVVSAANYYASSHGKTPFSVYQGKWNVLNRDFEREILPMARHFGMALVPWDVMWGGRFQSKKTMEKRERRGKDVRTFVGSPKQTDVEVKISEALSKVAQEHGTEFIAAIAIAYVRAKAKNVFPLVGGRKVEHLKQNIEALSIKLTPEQMEYLESIVPFDIGFPNTFIKLNTLLKHYSYHTSELKFQLWKTQKERKISNSLV</sequence>
<dbReference type="InterPro" id="IPR050523">
    <property type="entry name" value="AKR_Detox_Biosynth"/>
</dbReference>
<dbReference type="RefSeq" id="XP_056077985.1">
    <property type="nucleotide sequence ID" value="XM_056224025.1"/>
</dbReference>
<organism evidence="4 5">
    <name type="scientific">Saccharomyces mikatae IFO 1815</name>
    <dbReference type="NCBI Taxonomy" id="226126"/>
    <lineage>
        <taxon>Eukaryota</taxon>
        <taxon>Fungi</taxon>
        <taxon>Dikarya</taxon>
        <taxon>Ascomycota</taxon>
        <taxon>Saccharomycotina</taxon>
        <taxon>Saccharomycetes</taxon>
        <taxon>Saccharomycetales</taxon>
        <taxon>Saccharomycetaceae</taxon>
        <taxon>Saccharomyces</taxon>
    </lineage>
</organism>
<dbReference type="PANTHER" id="PTHR43364:SF2">
    <property type="entry name" value="ARYL-ALCOHOL DEHYDROGENASE AAD10-RELATED"/>
    <property type="match status" value="1"/>
</dbReference>
<protein>
    <recommendedName>
        <fullName evidence="3">NADP-dependent oxidoreductase domain-containing protein</fullName>
    </recommendedName>
</protein>
<dbReference type="Pfam" id="PF00248">
    <property type="entry name" value="Aldo_ket_red"/>
    <property type="match status" value="1"/>
</dbReference>
<dbReference type="Proteomes" id="UP001161438">
    <property type="component" value="Chromosome 11"/>
</dbReference>
<evidence type="ECO:0000313" key="4">
    <source>
        <dbReference type="EMBL" id="CAI4034865.1"/>
    </source>
</evidence>
<evidence type="ECO:0000259" key="3">
    <source>
        <dbReference type="Pfam" id="PF00248"/>
    </source>
</evidence>
<reference evidence="4" key="1">
    <citation type="submission" date="2022-10" db="EMBL/GenBank/DDBJ databases">
        <authorList>
            <person name="Byrne P K."/>
        </authorList>
    </citation>
    <scope>NUCLEOTIDE SEQUENCE</scope>
    <source>
        <strain evidence="4">IFO1815</strain>
    </source>
</reference>
<feature type="domain" description="NADP-dependent oxidoreductase" evidence="3">
    <location>
        <begin position="32"/>
        <end position="336"/>
    </location>
</feature>
<proteinExistence type="inferred from homology"/>
<comment type="similarity">
    <text evidence="2">Belongs to the aldo/keto reductase family. Aldo/keto reductase 2 subfamily.</text>
</comment>
<name>A0AA35ISW7_SACMI</name>
<evidence type="ECO:0000313" key="5">
    <source>
        <dbReference type="Proteomes" id="UP001161438"/>
    </source>
</evidence>